<proteinExistence type="predicted"/>
<evidence type="ECO:0000313" key="3">
    <source>
        <dbReference type="Proteomes" id="UP000624244"/>
    </source>
</evidence>
<dbReference type="EMBL" id="WNKQ01000009">
    <property type="protein sequence ID" value="KAF5849097.1"/>
    <property type="molecule type" value="Genomic_DNA"/>
</dbReference>
<feature type="region of interest" description="Disordered" evidence="1">
    <location>
        <begin position="54"/>
        <end position="82"/>
    </location>
</feature>
<name>A0A8H5ZH23_COCSA</name>
<evidence type="ECO:0000313" key="2">
    <source>
        <dbReference type="EMBL" id="KAF5849097.1"/>
    </source>
</evidence>
<accession>A0A8H5ZH23</accession>
<organism evidence="2 3">
    <name type="scientific">Cochliobolus sativus</name>
    <name type="common">Common root rot and spot blotch fungus</name>
    <name type="synonym">Bipolaris sorokiniana</name>
    <dbReference type="NCBI Taxonomy" id="45130"/>
    <lineage>
        <taxon>Eukaryota</taxon>
        <taxon>Fungi</taxon>
        <taxon>Dikarya</taxon>
        <taxon>Ascomycota</taxon>
        <taxon>Pezizomycotina</taxon>
        <taxon>Dothideomycetes</taxon>
        <taxon>Pleosporomycetidae</taxon>
        <taxon>Pleosporales</taxon>
        <taxon>Pleosporineae</taxon>
        <taxon>Pleosporaceae</taxon>
        <taxon>Bipolaris</taxon>
    </lineage>
</organism>
<sequence>MPRPASKTLVLERQTTSIRFRFLSKDFLLRLQSKDFKIRLRRILRDATLSRRRTTIREETYSTDPWPSSTPQSPFSTSSTQPCSKTYLTCTLFPSFTPHLTYLYQRLPLHHKTQGKRVLYNKYL</sequence>
<dbReference type="Proteomes" id="UP000624244">
    <property type="component" value="Unassembled WGS sequence"/>
</dbReference>
<gene>
    <name evidence="2" type="ORF">GGP41_005964</name>
</gene>
<reference evidence="2" key="1">
    <citation type="submission" date="2019-11" db="EMBL/GenBank/DDBJ databases">
        <title>Bipolaris sorokiniana Genome sequencing.</title>
        <authorList>
            <person name="Wang H."/>
        </authorList>
    </citation>
    <scope>NUCLEOTIDE SEQUENCE</scope>
</reference>
<feature type="compositionally biased region" description="Low complexity" evidence="1">
    <location>
        <begin position="65"/>
        <end position="82"/>
    </location>
</feature>
<protein>
    <submittedName>
        <fullName evidence="2">Uncharacterized protein</fullName>
    </submittedName>
</protein>
<dbReference type="AlphaFoldDB" id="A0A8H5ZH23"/>
<evidence type="ECO:0000256" key="1">
    <source>
        <dbReference type="SAM" id="MobiDB-lite"/>
    </source>
</evidence>
<comment type="caution">
    <text evidence="2">The sequence shown here is derived from an EMBL/GenBank/DDBJ whole genome shotgun (WGS) entry which is preliminary data.</text>
</comment>